<evidence type="ECO:0000313" key="2">
    <source>
        <dbReference type="Proteomes" id="UP000193577"/>
    </source>
</evidence>
<dbReference type="AlphaFoldDB" id="A0A7I7SHV9"/>
<dbReference type="EMBL" id="NCXO01000010">
    <property type="protein sequence ID" value="OSC34399.1"/>
    <property type="molecule type" value="Genomic_DNA"/>
</dbReference>
<evidence type="ECO:0000313" key="1">
    <source>
        <dbReference type="EMBL" id="OSC34399.1"/>
    </source>
</evidence>
<keyword evidence="2" id="KW-1185">Reference proteome</keyword>
<organism evidence="1 2">
    <name type="scientific">Mycolicibacillus koreensis</name>
    <dbReference type="NCBI Taxonomy" id="1069220"/>
    <lineage>
        <taxon>Bacteria</taxon>
        <taxon>Bacillati</taxon>
        <taxon>Actinomycetota</taxon>
        <taxon>Actinomycetes</taxon>
        <taxon>Mycobacteriales</taxon>
        <taxon>Mycobacteriaceae</taxon>
        <taxon>Mycolicibacillus</taxon>
    </lineage>
</organism>
<sequence>MEAFVQLALIEKAKRVFAVDPDVDLCFPLLSPLTFTAAELAALAAPASAADYAAAADFARIVNFVPRGLVANASGPMLWDIYRDVLDRADVASTTRQPADGADQTSILFTTASDGSRVESDALKRYRQYRDAWFAAREDYGQHKLSAEEGDDPEARKHWTEVDEPALRRVLDAAENDWETLGQRALIEQALQALRATALDAPRARWTEWQEAFNPDVDMATDAGGNRYAPTGYSPLNFAEQNAWLSFDLAAAEMRSLVAAAPDSLKVVLDDDTGALLESVAFEYRSVTLVRPWFDAQALTSGIWRSADPGLRLSDGADPPQGRCPAYPVACVFVRKIVVREVGSDTPRPRRDLRFTLDANLLAARDHRTVKLDPQILKRVQVRDMRTPTSAPAPPVSVTARLFRSLDASTFTVATPSPAHAAALAARTAVARPVWHSSLAARPLRPVAVVPRPHPVGPPTPPTPTSESDELSILAFICKRLPKTPDPAPGLGWNRSD</sequence>
<reference evidence="1 2" key="1">
    <citation type="submission" date="2017-04" db="EMBL/GenBank/DDBJ databases">
        <title>The new phylogeny of genus Mycobacterium.</title>
        <authorList>
            <person name="Tortoli E."/>
            <person name="Trovato A."/>
            <person name="Cirillo D.M."/>
        </authorList>
    </citation>
    <scope>NUCLEOTIDE SEQUENCE [LARGE SCALE GENOMIC DNA]</scope>
    <source>
        <strain evidence="1 2">KCTC 19819</strain>
    </source>
</reference>
<dbReference type="Proteomes" id="UP000193577">
    <property type="component" value="Unassembled WGS sequence"/>
</dbReference>
<proteinExistence type="predicted"/>
<accession>A0A7I7SHV9</accession>
<name>A0A7I7SHV9_9MYCO</name>
<comment type="caution">
    <text evidence="1">The sequence shown here is derived from an EMBL/GenBank/DDBJ whole genome shotgun (WGS) entry which is preliminary data.</text>
</comment>
<dbReference type="OrthoDB" id="3913371at2"/>
<dbReference type="RefSeq" id="WP_069391281.1">
    <property type="nucleotide sequence ID" value="NZ_AP022594.1"/>
</dbReference>
<gene>
    <name evidence="1" type="ORF">B8W67_06560</name>
</gene>
<protein>
    <submittedName>
        <fullName evidence="1">Uncharacterized protein</fullName>
    </submittedName>
</protein>